<gene>
    <name evidence="1" type="ORF">S01H1_18172</name>
</gene>
<organism evidence="1">
    <name type="scientific">marine sediment metagenome</name>
    <dbReference type="NCBI Taxonomy" id="412755"/>
    <lineage>
        <taxon>unclassified sequences</taxon>
        <taxon>metagenomes</taxon>
        <taxon>ecological metagenomes</taxon>
    </lineage>
</organism>
<name>X0SB56_9ZZZZ</name>
<protein>
    <submittedName>
        <fullName evidence="1">Uncharacterized protein</fullName>
    </submittedName>
</protein>
<comment type="caution">
    <text evidence="1">The sequence shown here is derived from an EMBL/GenBank/DDBJ whole genome shotgun (WGS) entry which is preliminary data.</text>
</comment>
<reference evidence="1" key="1">
    <citation type="journal article" date="2014" name="Front. Microbiol.">
        <title>High frequency of phylogenetically diverse reductive dehalogenase-homologous genes in deep subseafloor sedimentary metagenomes.</title>
        <authorList>
            <person name="Kawai M."/>
            <person name="Futagami T."/>
            <person name="Toyoda A."/>
            <person name="Takaki Y."/>
            <person name="Nishi S."/>
            <person name="Hori S."/>
            <person name="Arai W."/>
            <person name="Tsubouchi T."/>
            <person name="Morono Y."/>
            <person name="Uchiyama I."/>
            <person name="Ito T."/>
            <person name="Fujiyama A."/>
            <person name="Inagaki F."/>
            <person name="Takami H."/>
        </authorList>
    </citation>
    <scope>NUCLEOTIDE SEQUENCE</scope>
    <source>
        <strain evidence="1">Expedition CK06-06</strain>
    </source>
</reference>
<proteinExistence type="predicted"/>
<feature type="non-terminal residue" evidence="1">
    <location>
        <position position="1"/>
    </location>
</feature>
<sequence length="93" mass="9934">VWVRRISMKDSTPYFGIADTFPVPSDPDEIPAVSAIIYPDTATTTSRGLHFTCEQTAEGASVMDSTDFVDDSAAFITGITGATLMTRQPPGCD</sequence>
<evidence type="ECO:0000313" key="1">
    <source>
        <dbReference type="EMBL" id="GAF78293.1"/>
    </source>
</evidence>
<accession>X0SB56</accession>
<dbReference type="EMBL" id="BARS01009697">
    <property type="protein sequence ID" value="GAF78293.1"/>
    <property type="molecule type" value="Genomic_DNA"/>
</dbReference>
<dbReference type="AlphaFoldDB" id="X0SB56"/>